<feature type="compositionally biased region" description="Basic and acidic residues" evidence="1">
    <location>
        <begin position="809"/>
        <end position="820"/>
    </location>
</feature>
<feature type="region of interest" description="Disordered" evidence="1">
    <location>
        <begin position="798"/>
        <end position="859"/>
    </location>
</feature>
<feature type="compositionally biased region" description="Polar residues" evidence="1">
    <location>
        <begin position="911"/>
        <end position="924"/>
    </location>
</feature>
<dbReference type="GO" id="GO:0000786">
    <property type="term" value="C:nucleosome"/>
    <property type="evidence" value="ECO:0007669"/>
    <property type="project" value="InterPro"/>
</dbReference>
<dbReference type="EMBL" id="CP033152">
    <property type="protein sequence ID" value="AYO43750.1"/>
    <property type="molecule type" value="Genomic_DNA"/>
</dbReference>
<feature type="region of interest" description="Disordered" evidence="1">
    <location>
        <begin position="222"/>
        <end position="246"/>
    </location>
</feature>
<feature type="compositionally biased region" description="Polar residues" evidence="1">
    <location>
        <begin position="685"/>
        <end position="704"/>
    </location>
</feature>
<evidence type="ECO:0000259" key="2">
    <source>
        <dbReference type="PROSITE" id="PS51504"/>
    </source>
</evidence>
<feature type="region of interest" description="Disordered" evidence="1">
    <location>
        <begin position="433"/>
        <end position="469"/>
    </location>
</feature>
<dbReference type="STRING" id="425264.A0A3G2S7B9"/>
<sequence length="958" mass="100028">MDSHTSATPLKRSHSHDQDVLQAPSPPDQTKRSRTNQRPELADAFLECLSSSDLIHIIRQLEQLLQDTPYLADAYALIYPENLEEHTSLRQQASAPTIPTTQPLLRTLSEPPSHAPETSSASMVPAPSLSTHTPHISSPLASQPVQTQTSPPSTLLTTASPLPSRLYTPSIPASVSDTTTPSLTTESLVTPSGTEPESASNNSNISSRIAAILESIQNTNSSGPMLGLQGQPLAPSKQGAGTGVSNGLSSLLSNSFPHSSTRMPANSALSRLLEQSSTSATPPASTALSTSSASSSVLGNLASRAGFSTTPSLDYTSFSHPTTSVTSSAATSSPLSPFTSTYGLHDSHSDEGNAPQRESPRITSTLPSYEDMIIEGLQVIGDVNGTPPRMLFHWMEDTYPLMKNFRPSASQALQKAFKRGRLHKAGSLYRINPHWDGSNAGRKPTRRPQIGKDHPMMVNGPKGPAPASPFKARAQFEGAAAYRQSSVHLNKHRNLRHPSSLRPGPKPYGQPGAAPLDNPASSIFQNGAAAAALLLAHQQRTRDSNGNSSGLPTSTQDLTPTLTSLVKQLRGSSATPVSDGPGSSSLSSVLASALLKHAQRPSDGSAAVSDPSMLTPLTNSLTSTSSPVLQSLSRLLSASRTDPTSSETGDATTKPTSVPYSTSPASSLPASGPGSLSASIETLVRQATRTATQQAESSPSSAVTTGPLPSEPSTSTAPQLPTPSTSQSDLDAAVSQTLQAAFQQLGPDKTATSMDSGDAMPDSNAASALEGIDTSELDGINLDDYGDALRTLTAALAGTSAEGEEGDEEAQRLADEKAIADAEADLSDVGESEEDLPKSSSHGQSKDTNSSNRMESLLRSYGIDVSSEAVHHLTETLRDPNMSVSELTEHSKDKGPNDSVQDGTPVVPSATDESTAVPDTSTDLSLLDPNASDADKNQSIQTQLEALIASLAAENEES</sequence>
<dbReference type="AlphaFoldDB" id="A0A3G2S7B9"/>
<keyword evidence="4" id="KW-1185">Reference proteome</keyword>
<feature type="compositionally biased region" description="Polar residues" evidence="1">
    <location>
        <begin position="116"/>
        <end position="148"/>
    </location>
</feature>
<feature type="region of interest" description="Disordered" evidence="1">
    <location>
        <begin position="271"/>
        <end position="292"/>
    </location>
</feature>
<feature type="compositionally biased region" description="Polar residues" evidence="1">
    <location>
        <begin position="544"/>
        <end position="559"/>
    </location>
</feature>
<feature type="compositionally biased region" description="Low complexity" evidence="1">
    <location>
        <begin position="276"/>
        <end position="292"/>
    </location>
</feature>
<feature type="compositionally biased region" description="Polar residues" evidence="1">
    <location>
        <begin position="711"/>
        <end position="731"/>
    </location>
</feature>
<reference evidence="3 4" key="1">
    <citation type="submission" date="2018-10" db="EMBL/GenBank/DDBJ databases">
        <title>Complete genome sequence of Malassezia restricta CBS 7877.</title>
        <authorList>
            <person name="Morand S.C."/>
            <person name="Bertignac M."/>
            <person name="Iltis A."/>
            <person name="Kolder I."/>
            <person name="Pirovano W."/>
            <person name="Jourdain R."/>
            <person name="Clavaud C."/>
        </authorList>
    </citation>
    <scope>NUCLEOTIDE SEQUENCE [LARGE SCALE GENOMIC DNA]</scope>
    <source>
        <strain evidence="3 4">CBS 7877</strain>
    </source>
</reference>
<dbReference type="SUPFAM" id="SSF46785">
    <property type="entry name" value="Winged helix' DNA-binding domain"/>
    <property type="match status" value="1"/>
</dbReference>
<gene>
    <name evidence="3" type="ORF">DNF11_2800</name>
</gene>
<feature type="compositionally biased region" description="Polar residues" evidence="1">
    <location>
        <begin position="838"/>
        <end position="854"/>
    </location>
</feature>
<dbReference type="InterPro" id="IPR036390">
    <property type="entry name" value="WH_DNA-bd_sf"/>
</dbReference>
<feature type="region of interest" description="Disordered" evidence="1">
    <location>
        <begin position="539"/>
        <end position="559"/>
    </location>
</feature>
<dbReference type="PROSITE" id="PS51504">
    <property type="entry name" value="H15"/>
    <property type="match status" value="1"/>
</dbReference>
<proteinExistence type="predicted"/>
<feature type="region of interest" description="Disordered" evidence="1">
    <location>
        <begin position="872"/>
        <end position="938"/>
    </location>
</feature>
<protein>
    <recommendedName>
        <fullName evidence="2">H15 domain-containing protein</fullName>
    </recommendedName>
</protein>
<feature type="region of interest" description="Disordered" evidence="1">
    <location>
        <begin position="636"/>
        <end position="731"/>
    </location>
</feature>
<feature type="compositionally biased region" description="Low complexity" evidence="1">
    <location>
        <begin position="149"/>
        <end position="166"/>
    </location>
</feature>
<accession>A0A3G2S7B9</accession>
<feature type="region of interest" description="Disordered" evidence="1">
    <location>
        <begin position="487"/>
        <end position="521"/>
    </location>
</feature>
<feature type="region of interest" description="Disordered" evidence="1">
    <location>
        <begin position="1"/>
        <end position="36"/>
    </location>
</feature>
<name>A0A3G2S7B9_MALR7</name>
<feature type="domain" description="H15" evidence="2">
    <location>
        <begin position="365"/>
        <end position="433"/>
    </location>
</feature>
<feature type="compositionally biased region" description="Low complexity" evidence="1">
    <location>
        <begin position="663"/>
        <end position="679"/>
    </location>
</feature>
<feature type="compositionally biased region" description="Basic and acidic residues" evidence="1">
    <location>
        <begin position="887"/>
        <end position="896"/>
    </location>
</feature>
<dbReference type="GO" id="GO:0006334">
    <property type="term" value="P:nucleosome assembly"/>
    <property type="evidence" value="ECO:0007669"/>
    <property type="project" value="InterPro"/>
</dbReference>
<feature type="compositionally biased region" description="Polar residues" evidence="1">
    <location>
        <begin position="171"/>
        <end position="197"/>
    </location>
</feature>
<evidence type="ECO:0000313" key="4">
    <source>
        <dbReference type="Proteomes" id="UP000269793"/>
    </source>
</evidence>
<feature type="region of interest" description="Disordered" evidence="1">
    <location>
        <begin position="103"/>
        <end position="203"/>
    </location>
</feature>
<dbReference type="GO" id="GO:0003677">
    <property type="term" value="F:DNA binding"/>
    <property type="evidence" value="ECO:0007669"/>
    <property type="project" value="InterPro"/>
</dbReference>
<dbReference type="Proteomes" id="UP000269793">
    <property type="component" value="Chromosome V"/>
</dbReference>
<feature type="compositionally biased region" description="Polar residues" evidence="1">
    <location>
        <begin position="641"/>
        <end position="662"/>
    </location>
</feature>
<dbReference type="VEuPathDB" id="FungiDB:DNF11_2800"/>
<evidence type="ECO:0000256" key="1">
    <source>
        <dbReference type="SAM" id="MobiDB-lite"/>
    </source>
</evidence>
<feature type="compositionally biased region" description="Low complexity" evidence="1">
    <location>
        <begin position="319"/>
        <end position="341"/>
    </location>
</feature>
<dbReference type="OrthoDB" id="5863171at2759"/>
<organism evidence="3 4">
    <name type="scientific">Malassezia restricta (strain ATCC 96810 / NBRC 103918 / CBS 7877)</name>
    <name type="common">Seborrheic dermatitis infection agent</name>
    <dbReference type="NCBI Taxonomy" id="425264"/>
    <lineage>
        <taxon>Eukaryota</taxon>
        <taxon>Fungi</taxon>
        <taxon>Dikarya</taxon>
        <taxon>Basidiomycota</taxon>
        <taxon>Ustilaginomycotina</taxon>
        <taxon>Malasseziomycetes</taxon>
        <taxon>Malasseziales</taxon>
        <taxon>Malasseziaceae</taxon>
        <taxon>Malassezia</taxon>
    </lineage>
</organism>
<feature type="region of interest" description="Disordered" evidence="1">
    <location>
        <begin position="319"/>
        <end position="366"/>
    </location>
</feature>
<evidence type="ECO:0000313" key="3">
    <source>
        <dbReference type="EMBL" id="AYO43750.1"/>
    </source>
</evidence>
<feature type="compositionally biased region" description="Acidic residues" evidence="1">
    <location>
        <begin position="822"/>
        <end position="834"/>
    </location>
</feature>
<dbReference type="InterPro" id="IPR005818">
    <property type="entry name" value="Histone_H1/H5_H15"/>
</dbReference>